<dbReference type="Pfam" id="PF17753">
    <property type="entry name" value="Ig_mannosidase"/>
    <property type="match status" value="1"/>
</dbReference>
<dbReference type="InterPro" id="IPR006102">
    <property type="entry name" value="Ig-like_GH2"/>
</dbReference>
<keyword evidence="6" id="KW-0326">Glycosidase</keyword>
<keyword evidence="11" id="KW-1185">Reference proteome</keyword>
<reference evidence="10 11" key="1">
    <citation type="submission" date="2018-05" db="EMBL/GenBank/DDBJ databases">
        <title>Genomic Encyclopedia of Type Strains, Phase III (KMG-III): the genomes of soil and plant-associated and newly described type strains.</title>
        <authorList>
            <person name="Whitman W."/>
        </authorList>
    </citation>
    <scope>NUCLEOTIDE SEQUENCE [LARGE SCALE GENOMIC DNA]</scope>
    <source>
        <strain evidence="10 11">CECT 5696</strain>
    </source>
</reference>
<dbReference type="InterPro" id="IPR036156">
    <property type="entry name" value="Beta-gal/glucu_dom_sf"/>
</dbReference>
<sequence length="812" mass="92781">MDKIALNGEWQLNNERTGEQYAAQVPGFVQKDLMNAGLLPNEQQTLFEPVVEWVEHDDWTYSRSFELSEDQLRADGLALVLEGVDTYAEILLNGQTIGQTDNMFIAHRFDISGAARLHNEMVIRIASPTRFLQEKEREFGDPLLLWNGIPARLFGRKAQYGYGWDWGPRLVTVGIHKPVYIEVLERCSADKLTYNLTHISDERAILNVTVAASAIGADSRIANILCQLYDGDALVAETCENAVEISKDGTETTLSLIMNKPKRWYPIGYGDQAMYTLMAAVTADCKTAALSREIGLREVELKQPYDKQGRKFIIEVNGIPMLCKGVNWIPLTLYPGLDTRADYAAEIDGIVEANMNMIRIWGGGYYENPDFYAECDRRGVMVWQDFMFACGDYPDDDAFCELVRKEARYVIDTYNQHPSIVLWCGNNENQHFVENSRKKRKNGYGEKLYFEVLDEECARDKMRPYWPTSPFSYSVDEGHNDNDYGDQHYWQVWGHVAPYENYQTINGRFLSEFGMQSYPSVRVLDQVDREADLRHAKFQAIQKAPNGTQRLLYYTVGDYRLPANKRDFVYVNQLMQANALRLGVEHWIARMPDTSGALIWQWSDLWPSISWSIVDYDKVKKPSYYYMKRTFQTPNALLRVVQGEEQAGLFLVHEKGDFRGEIEVSFYDIVDQQTVRTDKLEANGSGYRSTRIGTVQLGDHDPARIVVFVRLLQDGQVLADNSYLIGKPYQLELKPANLRMEQREENGAIIVTISSDVFAKDVCLPNLAAKLSDNYFDLRAGEARTIRIEGLQADEVLVPTCLNDAVRTAEYI</sequence>
<dbReference type="GO" id="GO:0006516">
    <property type="term" value="P:glycoprotein catabolic process"/>
    <property type="evidence" value="ECO:0007669"/>
    <property type="project" value="TreeGrafter"/>
</dbReference>
<comment type="similarity">
    <text evidence="2">Belongs to the glycosyl hydrolase 2 family.</text>
</comment>
<evidence type="ECO:0000256" key="6">
    <source>
        <dbReference type="ARBA" id="ARBA00023295"/>
    </source>
</evidence>
<feature type="domain" description="Beta-mannosidase Ig-fold" evidence="8">
    <location>
        <begin position="733"/>
        <end position="790"/>
    </location>
</feature>
<dbReference type="PANTHER" id="PTHR43730:SF1">
    <property type="entry name" value="BETA-MANNOSIDASE"/>
    <property type="match status" value="1"/>
</dbReference>
<evidence type="ECO:0000313" key="10">
    <source>
        <dbReference type="EMBL" id="PWW07443.1"/>
    </source>
</evidence>
<gene>
    <name evidence="10" type="ORF">DFQ01_102337</name>
</gene>
<dbReference type="Gene3D" id="2.60.120.260">
    <property type="entry name" value="Galactose-binding domain-like"/>
    <property type="match status" value="1"/>
</dbReference>
<dbReference type="InterPro" id="IPR041625">
    <property type="entry name" value="Beta-mannosidase_Ig"/>
</dbReference>
<dbReference type="SUPFAM" id="SSF49303">
    <property type="entry name" value="beta-Galactosidase/glucuronidase domain"/>
    <property type="match status" value="2"/>
</dbReference>
<dbReference type="GO" id="GO:0005975">
    <property type="term" value="P:carbohydrate metabolic process"/>
    <property type="evidence" value="ECO:0007669"/>
    <property type="project" value="InterPro"/>
</dbReference>
<evidence type="ECO:0000256" key="4">
    <source>
        <dbReference type="ARBA" id="ARBA00022801"/>
    </source>
</evidence>
<comment type="caution">
    <text evidence="10">The sequence shown here is derived from an EMBL/GenBank/DDBJ whole genome shotgun (WGS) entry which is preliminary data.</text>
</comment>
<dbReference type="InterPro" id="IPR008979">
    <property type="entry name" value="Galactose-bd-like_sf"/>
</dbReference>
<accession>A0A2V2YYV0</accession>
<comment type="catalytic activity">
    <reaction evidence="1">
        <text>Hydrolysis of terminal, non-reducing beta-D-mannose residues in beta-D-mannosides.</text>
        <dbReference type="EC" id="3.2.1.25"/>
    </reaction>
</comment>
<evidence type="ECO:0000256" key="1">
    <source>
        <dbReference type="ARBA" id="ARBA00000829"/>
    </source>
</evidence>
<evidence type="ECO:0000259" key="7">
    <source>
        <dbReference type="Pfam" id="PF00703"/>
    </source>
</evidence>
<dbReference type="Pfam" id="PF00703">
    <property type="entry name" value="Glyco_hydro_2"/>
    <property type="match status" value="1"/>
</dbReference>
<name>A0A2V2YYV0_9BACL</name>
<dbReference type="InterPro" id="IPR050887">
    <property type="entry name" value="Beta-mannosidase_GH2"/>
</dbReference>
<evidence type="ECO:0000256" key="3">
    <source>
        <dbReference type="ARBA" id="ARBA00012754"/>
    </source>
</evidence>
<dbReference type="SUPFAM" id="SSF49785">
    <property type="entry name" value="Galactose-binding domain-like"/>
    <property type="match status" value="1"/>
</dbReference>
<evidence type="ECO:0000256" key="5">
    <source>
        <dbReference type="ARBA" id="ARBA00023180"/>
    </source>
</evidence>
<evidence type="ECO:0000256" key="2">
    <source>
        <dbReference type="ARBA" id="ARBA00007401"/>
    </source>
</evidence>
<dbReference type="InterPro" id="IPR017853">
    <property type="entry name" value="GH"/>
</dbReference>
<dbReference type="EC" id="3.2.1.25" evidence="3"/>
<dbReference type="InterPro" id="IPR054593">
    <property type="entry name" value="Beta-mannosidase-like_N2"/>
</dbReference>
<keyword evidence="4" id="KW-0378">Hydrolase</keyword>
<dbReference type="PANTHER" id="PTHR43730">
    <property type="entry name" value="BETA-MANNOSIDASE"/>
    <property type="match status" value="1"/>
</dbReference>
<dbReference type="Gene3D" id="2.60.40.10">
    <property type="entry name" value="Immunoglobulins"/>
    <property type="match status" value="2"/>
</dbReference>
<protein>
    <recommendedName>
        <fullName evidence="3">beta-mannosidase</fullName>
        <ecNumber evidence="3">3.2.1.25</ecNumber>
    </recommendedName>
</protein>
<dbReference type="Gene3D" id="3.20.20.80">
    <property type="entry name" value="Glycosidases"/>
    <property type="match status" value="1"/>
</dbReference>
<feature type="domain" description="Glycoside hydrolase family 2 immunoglobulin-like beta-sandwich" evidence="7">
    <location>
        <begin position="197"/>
        <end position="297"/>
    </location>
</feature>
<proteinExistence type="inferred from homology"/>
<dbReference type="Proteomes" id="UP000246635">
    <property type="component" value="Unassembled WGS sequence"/>
</dbReference>
<evidence type="ECO:0000259" key="8">
    <source>
        <dbReference type="Pfam" id="PF17753"/>
    </source>
</evidence>
<evidence type="ECO:0000313" key="11">
    <source>
        <dbReference type="Proteomes" id="UP000246635"/>
    </source>
</evidence>
<evidence type="ECO:0000259" key="9">
    <source>
        <dbReference type="Pfam" id="PF22666"/>
    </source>
</evidence>
<dbReference type="Pfam" id="PF22666">
    <property type="entry name" value="Glyco_hydro_2_N2"/>
    <property type="match status" value="1"/>
</dbReference>
<keyword evidence="5" id="KW-0325">Glycoprotein</keyword>
<dbReference type="SUPFAM" id="SSF51445">
    <property type="entry name" value="(Trans)glycosidases"/>
    <property type="match status" value="1"/>
</dbReference>
<organism evidence="10 11">
    <name type="scientific">Paenibacillus cellulosilyticus</name>
    <dbReference type="NCBI Taxonomy" id="375489"/>
    <lineage>
        <taxon>Bacteria</taxon>
        <taxon>Bacillati</taxon>
        <taxon>Bacillota</taxon>
        <taxon>Bacilli</taxon>
        <taxon>Bacillales</taxon>
        <taxon>Paenibacillaceae</taxon>
        <taxon>Paenibacillus</taxon>
    </lineage>
</organism>
<dbReference type="GO" id="GO:0004567">
    <property type="term" value="F:beta-mannosidase activity"/>
    <property type="evidence" value="ECO:0007669"/>
    <property type="project" value="UniProtKB-EC"/>
</dbReference>
<dbReference type="AlphaFoldDB" id="A0A2V2YYV0"/>
<dbReference type="InterPro" id="IPR013783">
    <property type="entry name" value="Ig-like_fold"/>
</dbReference>
<dbReference type="FunFam" id="3.20.20.80:FF:000050">
    <property type="entry name" value="Beta-mannosidase B"/>
    <property type="match status" value="1"/>
</dbReference>
<dbReference type="EMBL" id="QGTQ01000002">
    <property type="protein sequence ID" value="PWW07443.1"/>
    <property type="molecule type" value="Genomic_DNA"/>
</dbReference>
<feature type="domain" description="Beta-mannosidase-like galactose-binding" evidence="9">
    <location>
        <begin position="10"/>
        <end position="177"/>
    </location>
</feature>
<dbReference type="RefSeq" id="WP_174812554.1">
    <property type="nucleotide sequence ID" value="NZ_CP054612.1"/>
</dbReference>